<evidence type="ECO:0000313" key="1">
    <source>
        <dbReference type="EMBL" id="KKL09145.1"/>
    </source>
</evidence>
<proteinExistence type="predicted"/>
<sequence length="165" mass="16989">MAPSGVNNAGRADEGILARHHKDVDDAMLATATSTTAYTIAAPNRTIASYHDGMTIRAQIHATSTGSCTLNVEAVSAKNQVWNDGSQTQLGSGDLVAGMVVTWAYDLGNTVWVVLSAVKDPTFPASVTASGIVELATTAETATGTDEARVVTPNGLHDMTTLSGA</sequence>
<reference evidence="1" key="1">
    <citation type="journal article" date="2015" name="Nature">
        <title>Complex archaea that bridge the gap between prokaryotes and eukaryotes.</title>
        <authorList>
            <person name="Spang A."/>
            <person name="Saw J.H."/>
            <person name="Jorgensen S.L."/>
            <person name="Zaremba-Niedzwiedzka K."/>
            <person name="Martijn J."/>
            <person name="Lind A.E."/>
            <person name="van Eijk R."/>
            <person name="Schleper C."/>
            <person name="Guy L."/>
            <person name="Ettema T.J."/>
        </authorList>
    </citation>
    <scope>NUCLEOTIDE SEQUENCE</scope>
</reference>
<name>A0A0F9AIA5_9ZZZZ</name>
<comment type="caution">
    <text evidence="1">The sequence shown here is derived from an EMBL/GenBank/DDBJ whole genome shotgun (WGS) entry which is preliminary data.</text>
</comment>
<organism evidence="1">
    <name type="scientific">marine sediment metagenome</name>
    <dbReference type="NCBI Taxonomy" id="412755"/>
    <lineage>
        <taxon>unclassified sequences</taxon>
        <taxon>metagenomes</taxon>
        <taxon>ecological metagenomes</taxon>
    </lineage>
</organism>
<feature type="non-terminal residue" evidence="1">
    <location>
        <position position="165"/>
    </location>
</feature>
<protein>
    <submittedName>
        <fullName evidence="1">Uncharacterized protein</fullName>
    </submittedName>
</protein>
<accession>A0A0F9AIA5</accession>
<dbReference type="AlphaFoldDB" id="A0A0F9AIA5"/>
<dbReference type="EMBL" id="LAZR01042598">
    <property type="protein sequence ID" value="KKL09145.1"/>
    <property type="molecule type" value="Genomic_DNA"/>
</dbReference>
<gene>
    <name evidence="1" type="ORF">LCGC14_2568800</name>
</gene>